<keyword evidence="9" id="KW-1185">Reference proteome</keyword>
<accession>A0A8C4ZT62</accession>
<dbReference type="OMA" id="ECYGREL"/>
<evidence type="ECO:0000256" key="1">
    <source>
        <dbReference type="ARBA" id="ARBA00022771"/>
    </source>
</evidence>
<evidence type="ECO:0000256" key="3">
    <source>
        <dbReference type="PROSITE-ProRule" id="PRU00024"/>
    </source>
</evidence>
<feature type="domain" description="B box-type" evidence="6">
    <location>
        <begin position="158"/>
        <end position="198"/>
    </location>
</feature>
<protein>
    <submittedName>
        <fullName evidence="8">Tripartite motif-containing protein 35-like</fullName>
    </submittedName>
</protein>
<dbReference type="GeneTree" id="ENSGT01030000234583"/>
<evidence type="ECO:0000256" key="4">
    <source>
        <dbReference type="SAM" id="Coils"/>
    </source>
</evidence>
<evidence type="ECO:0000313" key="8">
    <source>
        <dbReference type="Ensembl" id="ENSGMOP00000020824.2"/>
    </source>
</evidence>
<evidence type="ECO:0000259" key="7">
    <source>
        <dbReference type="PROSITE" id="PS50188"/>
    </source>
</evidence>
<dbReference type="SUPFAM" id="SSF49899">
    <property type="entry name" value="Concanavalin A-like lectins/glucanases"/>
    <property type="match status" value="1"/>
</dbReference>
<dbReference type="PRINTS" id="PR01407">
    <property type="entry name" value="BUTYPHLNCDUF"/>
</dbReference>
<dbReference type="GO" id="GO:0008270">
    <property type="term" value="F:zinc ion binding"/>
    <property type="evidence" value="ECO:0007669"/>
    <property type="project" value="UniProtKB-KW"/>
</dbReference>
<dbReference type="AlphaFoldDB" id="A0A8C4ZT62"/>
<dbReference type="PANTHER" id="PTHR24103">
    <property type="entry name" value="E3 UBIQUITIN-PROTEIN LIGASE TRIM"/>
    <property type="match status" value="1"/>
</dbReference>
<feature type="coiled-coil region" evidence="4">
    <location>
        <begin position="206"/>
        <end position="233"/>
    </location>
</feature>
<dbReference type="InterPro" id="IPR003877">
    <property type="entry name" value="SPRY_dom"/>
</dbReference>
<feature type="domain" description="B30.2/SPRY" evidence="7">
    <location>
        <begin position="345"/>
        <end position="553"/>
    </location>
</feature>
<evidence type="ECO:0000313" key="9">
    <source>
        <dbReference type="Proteomes" id="UP000694546"/>
    </source>
</evidence>
<keyword evidence="4" id="KW-0175">Coiled coil</keyword>
<dbReference type="PROSITE" id="PS50119">
    <property type="entry name" value="ZF_BBOX"/>
    <property type="match status" value="1"/>
</dbReference>
<dbReference type="InterPro" id="IPR043136">
    <property type="entry name" value="B30.2/SPRY_sf"/>
</dbReference>
<dbReference type="SUPFAM" id="SSF57845">
    <property type="entry name" value="B-box zinc-binding domain"/>
    <property type="match status" value="1"/>
</dbReference>
<organism evidence="8 9">
    <name type="scientific">Gadus morhua</name>
    <name type="common">Atlantic cod</name>
    <dbReference type="NCBI Taxonomy" id="8049"/>
    <lineage>
        <taxon>Eukaryota</taxon>
        <taxon>Metazoa</taxon>
        <taxon>Chordata</taxon>
        <taxon>Craniata</taxon>
        <taxon>Vertebrata</taxon>
        <taxon>Euteleostomi</taxon>
        <taxon>Actinopterygii</taxon>
        <taxon>Neopterygii</taxon>
        <taxon>Teleostei</taxon>
        <taxon>Neoteleostei</taxon>
        <taxon>Acanthomorphata</taxon>
        <taxon>Zeiogadaria</taxon>
        <taxon>Gadariae</taxon>
        <taxon>Gadiformes</taxon>
        <taxon>Gadoidei</taxon>
        <taxon>Gadidae</taxon>
        <taxon>Gadus</taxon>
    </lineage>
</organism>
<dbReference type="Gene3D" id="2.60.120.920">
    <property type="match status" value="1"/>
</dbReference>
<keyword evidence="2" id="KW-0862">Zinc</keyword>
<evidence type="ECO:0000256" key="5">
    <source>
        <dbReference type="SAM" id="MobiDB-lite"/>
    </source>
</evidence>
<feature type="compositionally biased region" description="Basic and acidic residues" evidence="5">
    <location>
        <begin position="1"/>
        <end position="20"/>
    </location>
</feature>
<dbReference type="SMART" id="SM00449">
    <property type="entry name" value="SPRY"/>
    <property type="match status" value="1"/>
</dbReference>
<dbReference type="InterPro" id="IPR050143">
    <property type="entry name" value="TRIM/RBCC"/>
</dbReference>
<feature type="region of interest" description="Disordered" evidence="5">
    <location>
        <begin position="1"/>
        <end position="70"/>
    </location>
</feature>
<reference evidence="8" key="1">
    <citation type="submission" date="2025-08" db="UniProtKB">
        <authorList>
            <consortium name="Ensembl"/>
        </authorList>
    </citation>
    <scope>IDENTIFICATION</scope>
</reference>
<dbReference type="InterPro" id="IPR006574">
    <property type="entry name" value="PRY"/>
</dbReference>
<evidence type="ECO:0000259" key="6">
    <source>
        <dbReference type="PROSITE" id="PS50119"/>
    </source>
</evidence>
<proteinExistence type="predicted"/>
<dbReference type="Pfam" id="PF00622">
    <property type="entry name" value="SPRY"/>
    <property type="match status" value="1"/>
</dbReference>
<dbReference type="InterPro" id="IPR001870">
    <property type="entry name" value="B30.2/SPRY"/>
</dbReference>
<dbReference type="Proteomes" id="UP000694546">
    <property type="component" value="Chromosome 5"/>
</dbReference>
<reference evidence="8" key="2">
    <citation type="submission" date="2025-09" db="UniProtKB">
        <authorList>
            <consortium name="Ensembl"/>
        </authorList>
    </citation>
    <scope>IDENTIFICATION</scope>
</reference>
<dbReference type="RefSeq" id="XP_030212115.1">
    <property type="nucleotide sequence ID" value="XM_030356255.1"/>
</dbReference>
<sequence>MAERGASDGDPGERGLRTQADKQPSPAEEGSAVLEAVPDRQVVNCQEGQAQPPGPQSTEAPGSPEEDYGSECPGCQAMGALVLPCGHRLCTACVQLSGGGRGEMGPGCCTVCYGTQLMDSVLHTLLEVLFQGQSRRPPEGVEDRKKAAVEAGDSGRAGVEELCSRHGQPCTMFCLEEEEPLCEECVEEEHDHHHCCSLQEAVRACKSELQSSLQSLREQRETLKSIKDSCQDTANYVKNQLVRTSQVLREEFEKMHQFLRDREAAAMTSLRREEEEKSLRIAEKMEKLTDGIDELKDAMQQTEEAMVLENHVFLKNYKRASERAGYRIAEPEEELGSLLDVANHQGCLHFHVWEKMLDTFEYVPVTLDPNTASAWLSISPDLASVCACEETHTLPVPANQERFVGPRAVLGSEAFEAGRHSWEVEVGDNTCWSLGVARENISHRKDSWSGGLEPGGEDSVAGLGVSERWVLSLSDGHYRAFPSHGGGPIGLRRRPRRVTVQLDWERGCLTLSDAADNSLIYRFKQQWSGPLRPYLSTTCAKHPLRINARKVTVIAD</sequence>
<dbReference type="PROSITE" id="PS50188">
    <property type="entry name" value="B302_SPRY"/>
    <property type="match status" value="1"/>
</dbReference>
<name>A0A8C4ZT62_GADMO</name>
<dbReference type="SMART" id="SM00589">
    <property type="entry name" value="PRY"/>
    <property type="match status" value="1"/>
</dbReference>
<dbReference type="OrthoDB" id="6105938at2759"/>
<dbReference type="InterPro" id="IPR000315">
    <property type="entry name" value="Znf_B-box"/>
</dbReference>
<gene>
    <name evidence="8" type="primary">LOC115543739</name>
</gene>
<dbReference type="GeneID" id="115543739"/>
<keyword evidence="1 3" id="KW-0479">Metal-binding</keyword>
<dbReference type="Pfam" id="PF13765">
    <property type="entry name" value="PRY"/>
    <property type="match status" value="1"/>
</dbReference>
<dbReference type="InterPro" id="IPR003879">
    <property type="entry name" value="Butyrophylin_SPRY"/>
</dbReference>
<keyword evidence="1 3" id="KW-0863">Zinc-finger</keyword>
<dbReference type="InterPro" id="IPR013320">
    <property type="entry name" value="ConA-like_dom_sf"/>
</dbReference>
<evidence type="ECO:0000256" key="2">
    <source>
        <dbReference type="ARBA" id="ARBA00022833"/>
    </source>
</evidence>
<dbReference type="Ensembl" id="ENSGMOT00000021333.2">
    <property type="protein sequence ID" value="ENSGMOP00000020824.2"/>
    <property type="gene ID" value="ENSGMOG00000019348.2"/>
</dbReference>
<dbReference type="Gene3D" id="3.30.160.60">
    <property type="entry name" value="Classic Zinc Finger"/>
    <property type="match status" value="1"/>
</dbReference>